<comment type="subcellular location">
    <subcellularLocation>
        <location evidence="1">Membrane</location>
        <topology evidence="1">Multi-pass membrane protein</topology>
    </subcellularLocation>
</comment>
<keyword evidence="3" id="KW-0813">Transport</keyword>
<dbReference type="GO" id="GO:0015144">
    <property type="term" value="F:carbohydrate transmembrane transporter activity"/>
    <property type="evidence" value="ECO:0007669"/>
    <property type="project" value="InterPro"/>
</dbReference>
<dbReference type="AlphaFoldDB" id="A0A835IJ50"/>
<keyword evidence="6 7" id="KW-0472">Membrane</keyword>
<evidence type="ECO:0000259" key="8">
    <source>
        <dbReference type="PROSITE" id="PS50850"/>
    </source>
</evidence>
<dbReference type="GO" id="GO:0016020">
    <property type="term" value="C:membrane"/>
    <property type="evidence" value="ECO:0007669"/>
    <property type="project" value="UniProtKB-SubCell"/>
</dbReference>
<dbReference type="PANTHER" id="PTHR23500">
    <property type="entry name" value="SOLUTE CARRIER FAMILY 2, FACILITATED GLUCOSE TRANSPORTER"/>
    <property type="match status" value="1"/>
</dbReference>
<reference evidence="9 10" key="1">
    <citation type="submission" date="2020-10" db="EMBL/GenBank/DDBJ databases">
        <title>The Coptis chinensis genome and diversification of protoberbering-type alkaloids.</title>
        <authorList>
            <person name="Wang B."/>
            <person name="Shu S."/>
            <person name="Song C."/>
            <person name="Liu Y."/>
        </authorList>
    </citation>
    <scope>NUCLEOTIDE SEQUENCE [LARGE SCALE GENOMIC DNA]</scope>
    <source>
        <strain evidence="9">HL-2020</strain>
        <tissue evidence="9">Leaf</tissue>
    </source>
</reference>
<dbReference type="Proteomes" id="UP000631114">
    <property type="component" value="Unassembled WGS sequence"/>
</dbReference>
<evidence type="ECO:0000313" key="10">
    <source>
        <dbReference type="Proteomes" id="UP000631114"/>
    </source>
</evidence>
<feature type="domain" description="Major facilitator superfamily (MFS) profile" evidence="8">
    <location>
        <begin position="1"/>
        <end position="93"/>
    </location>
</feature>
<feature type="transmembrane region" description="Helical" evidence="7">
    <location>
        <begin position="39"/>
        <end position="62"/>
    </location>
</feature>
<dbReference type="Gene3D" id="1.20.1250.20">
    <property type="entry name" value="MFS general substrate transporter like domains"/>
    <property type="match status" value="1"/>
</dbReference>
<dbReference type="InterPro" id="IPR036259">
    <property type="entry name" value="MFS_trans_sf"/>
</dbReference>
<protein>
    <recommendedName>
        <fullName evidence="8">Major facilitator superfamily (MFS) profile domain-containing protein</fullName>
    </recommendedName>
</protein>
<comment type="caution">
    <text evidence="9">The sequence shown here is derived from an EMBL/GenBank/DDBJ whole genome shotgun (WGS) entry which is preliminary data.</text>
</comment>
<sequence length="93" mass="10260">MPPSRYMGAINNGFQLCVDIGVLAANLINFDSEKITGNLGWRISLSLAAVPASILTLGAFFLPETSNSLIQRDSNQQKAKLMLQKVRGVRRRR</sequence>
<dbReference type="EMBL" id="JADFTS010000003">
    <property type="protein sequence ID" value="KAF9617523.1"/>
    <property type="molecule type" value="Genomic_DNA"/>
</dbReference>
<evidence type="ECO:0000256" key="5">
    <source>
        <dbReference type="ARBA" id="ARBA00022989"/>
    </source>
</evidence>
<dbReference type="InterPro" id="IPR045262">
    <property type="entry name" value="STP/PLT_plant"/>
</dbReference>
<accession>A0A835IJ50</accession>
<keyword evidence="10" id="KW-1185">Reference proteome</keyword>
<name>A0A835IJ50_9MAGN</name>
<evidence type="ECO:0000256" key="4">
    <source>
        <dbReference type="ARBA" id="ARBA00022692"/>
    </source>
</evidence>
<dbReference type="Pfam" id="PF00083">
    <property type="entry name" value="Sugar_tr"/>
    <property type="match status" value="1"/>
</dbReference>
<dbReference type="InterPro" id="IPR005828">
    <property type="entry name" value="MFS_sugar_transport-like"/>
</dbReference>
<evidence type="ECO:0000256" key="3">
    <source>
        <dbReference type="ARBA" id="ARBA00022448"/>
    </source>
</evidence>
<dbReference type="InterPro" id="IPR020846">
    <property type="entry name" value="MFS_dom"/>
</dbReference>
<evidence type="ECO:0000313" key="9">
    <source>
        <dbReference type="EMBL" id="KAF9617523.1"/>
    </source>
</evidence>
<organism evidence="9 10">
    <name type="scientific">Coptis chinensis</name>
    <dbReference type="NCBI Taxonomy" id="261450"/>
    <lineage>
        <taxon>Eukaryota</taxon>
        <taxon>Viridiplantae</taxon>
        <taxon>Streptophyta</taxon>
        <taxon>Embryophyta</taxon>
        <taxon>Tracheophyta</taxon>
        <taxon>Spermatophyta</taxon>
        <taxon>Magnoliopsida</taxon>
        <taxon>Ranunculales</taxon>
        <taxon>Ranunculaceae</taxon>
        <taxon>Coptidoideae</taxon>
        <taxon>Coptis</taxon>
    </lineage>
</organism>
<keyword evidence="4 7" id="KW-0812">Transmembrane</keyword>
<evidence type="ECO:0000256" key="2">
    <source>
        <dbReference type="ARBA" id="ARBA00010992"/>
    </source>
</evidence>
<evidence type="ECO:0000256" key="6">
    <source>
        <dbReference type="ARBA" id="ARBA00023136"/>
    </source>
</evidence>
<dbReference type="OrthoDB" id="5296287at2759"/>
<comment type="similarity">
    <text evidence="2">Belongs to the major facilitator superfamily. Sugar transporter (TC 2.A.1.1) family.</text>
</comment>
<dbReference type="SUPFAM" id="SSF103473">
    <property type="entry name" value="MFS general substrate transporter"/>
    <property type="match status" value="1"/>
</dbReference>
<evidence type="ECO:0000256" key="7">
    <source>
        <dbReference type="SAM" id="Phobius"/>
    </source>
</evidence>
<evidence type="ECO:0000256" key="1">
    <source>
        <dbReference type="ARBA" id="ARBA00004141"/>
    </source>
</evidence>
<proteinExistence type="inferred from homology"/>
<dbReference type="PANTHER" id="PTHR23500:SF593">
    <property type="entry name" value="HEXOSE CARRIER PROTEIN HEX6-LIKE"/>
    <property type="match status" value="1"/>
</dbReference>
<gene>
    <name evidence="9" type="ORF">IFM89_036727</name>
</gene>
<dbReference type="PROSITE" id="PS50850">
    <property type="entry name" value="MFS"/>
    <property type="match status" value="1"/>
</dbReference>
<keyword evidence="5 7" id="KW-1133">Transmembrane helix</keyword>